<proteinExistence type="predicted"/>
<protein>
    <submittedName>
        <fullName evidence="2">Uncharacterized protein</fullName>
    </submittedName>
</protein>
<organism evidence="2 3">
    <name type="scientific">Fusarium vanettenii (strain ATCC MYA-4622 / CBS 123669 / FGSC 9596 / NRRL 45880 / 77-13-4)</name>
    <name type="common">Fusarium solani subsp. pisi</name>
    <dbReference type="NCBI Taxonomy" id="660122"/>
    <lineage>
        <taxon>Eukaryota</taxon>
        <taxon>Fungi</taxon>
        <taxon>Dikarya</taxon>
        <taxon>Ascomycota</taxon>
        <taxon>Pezizomycotina</taxon>
        <taxon>Sordariomycetes</taxon>
        <taxon>Hypocreomycetidae</taxon>
        <taxon>Hypocreales</taxon>
        <taxon>Nectriaceae</taxon>
        <taxon>Fusarium</taxon>
        <taxon>Fusarium solani species complex</taxon>
        <taxon>Fusarium vanettenii</taxon>
    </lineage>
</organism>
<gene>
    <name evidence="2" type="ORF">NECHADRAFT_77409</name>
</gene>
<dbReference type="Gene3D" id="2.60.40.2970">
    <property type="match status" value="1"/>
</dbReference>
<evidence type="ECO:0000313" key="3">
    <source>
        <dbReference type="Proteomes" id="UP000005206"/>
    </source>
</evidence>
<dbReference type="KEGG" id="nhe:NECHADRAFT_77409"/>
<dbReference type="HOGENOM" id="CLU_963418_0_0_1"/>
<keyword evidence="1" id="KW-1133">Transmembrane helix</keyword>
<keyword evidence="3" id="KW-1185">Reference proteome</keyword>
<dbReference type="eggNOG" id="ENOG502SU1E">
    <property type="taxonomic scope" value="Eukaryota"/>
</dbReference>
<dbReference type="OMA" id="RWHAVWE"/>
<dbReference type="RefSeq" id="XP_003052911.1">
    <property type="nucleotide sequence ID" value="XM_003052865.1"/>
</dbReference>
<dbReference type="VEuPathDB" id="FungiDB:NECHADRAFT_77409"/>
<name>C7YL53_FUSV7</name>
<dbReference type="InParanoid" id="C7YL53"/>
<evidence type="ECO:0000256" key="1">
    <source>
        <dbReference type="SAM" id="Phobius"/>
    </source>
</evidence>
<sequence>MAVKLVNLKQRRPLFCSACEPLWMVCSPCDEELVRDALSREHGESDELGRSSESETFMRVGLHPVGEFLLLDDVSRPPLETPRKTPHIMGLLASNSLRLLIGLIITIGLIAFLSPSSVPNVKIPDSIPFRMPAALRGLEVSLEQTEKSPPTLVVTVKNNNEGPVTLLTYGSPLDPLAPQLGMLYITPEAETEPLEITQLEVQRQWPPADDAVVEIAAGGKKLHELTLMEPVIPMDLVFGKATVQLRGKWQAVWPTEKSAVNKTALEAGGAGEDALTGSFESNIIDIATD</sequence>
<dbReference type="OrthoDB" id="4664297at2759"/>
<feature type="transmembrane region" description="Helical" evidence="1">
    <location>
        <begin position="97"/>
        <end position="114"/>
    </location>
</feature>
<evidence type="ECO:0000313" key="2">
    <source>
        <dbReference type="EMBL" id="EEU47198.1"/>
    </source>
</evidence>
<dbReference type="AlphaFoldDB" id="C7YL53"/>
<reference evidence="2 3" key="1">
    <citation type="journal article" date="2009" name="PLoS Genet.">
        <title>The genome of Nectria haematococca: contribution of supernumerary chromosomes to gene expansion.</title>
        <authorList>
            <person name="Coleman J.J."/>
            <person name="Rounsley S.D."/>
            <person name="Rodriguez-Carres M."/>
            <person name="Kuo A."/>
            <person name="Wasmann C.C."/>
            <person name="Grimwood J."/>
            <person name="Schmutz J."/>
            <person name="Taga M."/>
            <person name="White G.J."/>
            <person name="Zhou S."/>
            <person name="Schwartz D.C."/>
            <person name="Freitag M."/>
            <person name="Ma L.J."/>
            <person name="Danchin E.G."/>
            <person name="Henrissat B."/>
            <person name="Coutinho P.M."/>
            <person name="Nelson D.R."/>
            <person name="Straney D."/>
            <person name="Napoli C.A."/>
            <person name="Barker B.M."/>
            <person name="Gribskov M."/>
            <person name="Rep M."/>
            <person name="Kroken S."/>
            <person name="Molnar I."/>
            <person name="Rensing C."/>
            <person name="Kennell J.C."/>
            <person name="Zamora J."/>
            <person name="Farman M.L."/>
            <person name="Selker E.U."/>
            <person name="Salamov A."/>
            <person name="Shapiro H."/>
            <person name="Pangilinan J."/>
            <person name="Lindquist E."/>
            <person name="Lamers C."/>
            <person name="Grigoriev I.V."/>
            <person name="Geiser D.M."/>
            <person name="Covert S.F."/>
            <person name="Temporini E."/>
            <person name="Vanetten H.D."/>
        </authorList>
    </citation>
    <scope>NUCLEOTIDE SEQUENCE [LARGE SCALE GENOMIC DNA]</scope>
    <source>
        <strain evidence="3">ATCC MYA-4622 / CBS 123669 / FGSC 9596 / NRRL 45880 / 77-13-4</strain>
    </source>
</reference>
<dbReference type="GeneID" id="9663602"/>
<dbReference type="Proteomes" id="UP000005206">
    <property type="component" value="Chromosome 3"/>
</dbReference>
<accession>C7YL53</accession>
<keyword evidence="1" id="KW-0472">Membrane</keyword>
<dbReference type="EMBL" id="GG698897">
    <property type="protein sequence ID" value="EEU47198.1"/>
    <property type="molecule type" value="Genomic_DNA"/>
</dbReference>
<keyword evidence="1" id="KW-0812">Transmembrane</keyword>